<dbReference type="GO" id="GO:0046256">
    <property type="term" value="P:2,4,6-trinitrotoluene catabolic process"/>
    <property type="evidence" value="ECO:0007669"/>
    <property type="project" value="TreeGrafter"/>
</dbReference>
<dbReference type="GO" id="GO:0005829">
    <property type="term" value="C:cytosol"/>
    <property type="evidence" value="ECO:0007669"/>
    <property type="project" value="TreeGrafter"/>
</dbReference>
<evidence type="ECO:0000256" key="2">
    <source>
        <dbReference type="ARBA" id="ARBA00007118"/>
    </source>
</evidence>
<evidence type="ECO:0000256" key="3">
    <source>
        <dbReference type="ARBA" id="ARBA00022630"/>
    </source>
</evidence>
<organism evidence="9 10">
    <name type="scientific">Bordetella genomosp. 8</name>
    <dbReference type="NCBI Taxonomy" id="1416806"/>
    <lineage>
        <taxon>Bacteria</taxon>
        <taxon>Pseudomonadati</taxon>
        <taxon>Pseudomonadota</taxon>
        <taxon>Betaproteobacteria</taxon>
        <taxon>Burkholderiales</taxon>
        <taxon>Alcaligenaceae</taxon>
        <taxon>Bordetella</taxon>
    </lineage>
</organism>
<sequence length="217" mass="24551">METLTAIQNRYTTKAYDTSRKIPQARIEQLLEGLRMSPSSVNAQPWHFIVASDDGGKARIAKAAQGTFGYNGPKIMNASHVIVFAARTDMTPRHMEAILEQEERDGRFQIEGAKEGQRRGRQSFVDIHRYEQKDLQHWMEKQVYLALGTLMLAAATQGIDTTPMEGFDFRLLDAELGLRERGYSSVVLLSLGYHAETDFNSRLPKSRLPQADVMTFI</sequence>
<keyword evidence="7" id="KW-0520">NAD</keyword>
<dbReference type="InterPro" id="IPR033878">
    <property type="entry name" value="NfsB-like"/>
</dbReference>
<evidence type="ECO:0000256" key="5">
    <source>
        <dbReference type="ARBA" id="ARBA00022857"/>
    </source>
</evidence>
<protein>
    <submittedName>
        <fullName evidence="9">NAD(P)H nitroreductase</fullName>
    </submittedName>
</protein>
<dbReference type="PANTHER" id="PTHR23026:SF125">
    <property type="entry name" value="OXYGEN-INSENSITIVE NAD(P)H NITROREDUCTASE"/>
    <property type="match status" value="1"/>
</dbReference>
<keyword evidence="4" id="KW-0288">FMN</keyword>
<dbReference type="InterPro" id="IPR050627">
    <property type="entry name" value="Nitroreductase/BluB"/>
</dbReference>
<dbReference type="InterPro" id="IPR029479">
    <property type="entry name" value="Nitroreductase"/>
</dbReference>
<keyword evidence="10" id="KW-1185">Reference proteome</keyword>
<evidence type="ECO:0000313" key="9">
    <source>
        <dbReference type="EMBL" id="ARP81852.1"/>
    </source>
</evidence>
<evidence type="ECO:0000256" key="4">
    <source>
        <dbReference type="ARBA" id="ARBA00022643"/>
    </source>
</evidence>
<comment type="cofactor">
    <cofactor evidence="1">
        <name>FMN</name>
        <dbReference type="ChEBI" id="CHEBI:58210"/>
    </cofactor>
</comment>
<feature type="domain" description="Nitroreductase" evidence="8">
    <location>
        <begin position="7"/>
        <end position="193"/>
    </location>
</feature>
<dbReference type="EMBL" id="CP021108">
    <property type="protein sequence ID" value="ARP81852.1"/>
    <property type="molecule type" value="Genomic_DNA"/>
</dbReference>
<name>A0A1W6YLB5_9BORD</name>
<dbReference type="STRING" id="1416806.CAL12_14190"/>
<dbReference type="Gene3D" id="3.40.109.10">
    <property type="entry name" value="NADH Oxidase"/>
    <property type="match status" value="1"/>
</dbReference>
<dbReference type="AlphaFoldDB" id="A0A1W6YLB5"/>
<dbReference type="SUPFAM" id="SSF55469">
    <property type="entry name" value="FMN-dependent nitroreductase-like"/>
    <property type="match status" value="1"/>
</dbReference>
<dbReference type="PANTHER" id="PTHR23026">
    <property type="entry name" value="NADPH NITROREDUCTASE"/>
    <property type="match status" value="1"/>
</dbReference>
<dbReference type="Pfam" id="PF00881">
    <property type="entry name" value="Nitroreductase"/>
    <property type="match status" value="1"/>
</dbReference>
<keyword evidence="3" id="KW-0285">Flavoprotein</keyword>
<dbReference type="KEGG" id="bgv:CAL12_14190"/>
<evidence type="ECO:0000256" key="1">
    <source>
        <dbReference type="ARBA" id="ARBA00001917"/>
    </source>
</evidence>
<dbReference type="Proteomes" id="UP000194151">
    <property type="component" value="Chromosome"/>
</dbReference>
<dbReference type="CDD" id="cd02149">
    <property type="entry name" value="NfsB-like"/>
    <property type="match status" value="1"/>
</dbReference>
<gene>
    <name evidence="9" type="ORF">CAL12_14190</name>
</gene>
<evidence type="ECO:0000259" key="8">
    <source>
        <dbReference type="Pfam" id="PF00881"/>
    </source>
</evidence>
<dbReference type="GO" id="GO:0046857">
    <property type="term" value="F:oxidoreductase activity, acting on other nitrogenous compounds as donors, with NAD or NADP as acceptor"/>
    <property type="evidence" value="ECO:0007669"/>
    <property type="project" value="TreeGrafter"/>
</dbReference>
<dbReference type="OrthoDB" id="9802510at2"/>
<reference evidence="9 10" key="1">
    <citation type="submission" date="2017-05" db="EMBL/GenBank/DDBJ databases">
        <title>Complete and WGS of Bordetella genogroups.</title>
        <authorList>
            <person name="Spilker T."/>
            <person name="LiPuma J."/>
        </authorList>
    </citation>
    <scope>NUCLEOTIDE SEQUENCE [LARGE SCALE GENOMIC DNA]</scope>
    <source>
        <strain evidence="9 10">AU19157</strain>
    </source>
</reference>
<comment type="similarity">
    <text evidence="2">Belongs to the nitroreductase family.</text>
</comment>
<dbReference type="InterPro" id="IPR000415">
    <property type="entry name" value="Nitroreductase-like"/>
</dbReference>
<evidence type="ECO:0000256" key="7">
    <source>
        <dbReference type="ARBA" id="ARBA00023027"/>
    </source>
</evidence>
<keyword evidence="6" id="KW-0560">Oxidoreductase</keyword>
<dbReference type="NCBIfam" id="NF008275">
    <property type="entry name" value="PRK11053.1"/>
    <property type="match status" value="1"/>
</dbReference>
<keyword evidence="5" id="KW-0521">NADP</keyword>
<dbReference type="RefSeq" id="WP_086065038.1">
    <property type="nucleotide sequence ID" value="NZ_CP021108.1"/>
</dbReference>
<proteinExistence type="inferred from homology"/>
<accession>A0A1W6YLB5</accession>
<evidence type="ECO:0000313" key="10">
    <source>
        <dbReference type="Proteomes" id="UP000194151"/>
    </source>
</evidence>
<evidence type="ECO:0000256" key="6">
    <source>
        <dbReference type="ARBA" id="ARBA00023002"/>
    </source>
</evidence>